<proteinExistence type="predicted"/>
<dbReference type="InterPro" id="IPR031959">
    <property type="entry name" value="DUF4779"/>
</dbReference>
<organism evidence="3 4">
    <name type="scientific">Polistes dominula</name>
    <name type="common">European paper wasp</name>
    <name type="synonym">Vespa dominula</name>
    <dbReference type="NCBI Taxonomy" id="743375"/>
    <lineage>
        <taxon>Eukaryota</taxon>
        <taxon>Metazoa</taxon>
        <taxon>Ecdysozoa</taxon>
        <taxon>Arthropoda</taxon>
        <taxon>Hexapoda</taxon>
        <taxon>Insecta</taxon>
        <taxon>Pterygota</taxon>
        <taxon>Neoptera</taxon>
        <taxon>Endopterygota</taxon>
        <taxon>Hymenoptera</taxon>
        <taxon>Apocrita</taxon>
        <taxon>Aculeata</taxon>
        <taxon>Vespoidea</taxon>
        <taxon>Vespidae</taxon>
        <taxon>Polistinae</taxon>
        <taxon>Polistini</taxon>
        <taxon>Polistes</taxon>
    </lineage>
</organism>
<feature type="compositionally biased region" description="Basic and acidic residues" evidence="1">
    <location>
        <begin position="54"/>
        <end position="99"/>
    </location>
</feature>
<dbReference type="Pfam" id="PF16009">
    <property type="entry name" value="DUF4779"/>
    <property type="match status" value="1"/>
</dbReference>
<gene>
    <name evidence="4" type="primary">LOC107065609</name>
</gene>
<feature type="signal peptide" evidence="2">
    <location>
        <begin position="1"/>
        <end position="18"/>
    </location>
</feature>
<evidence type="ECO:0000313" key="4">
    <source>
        <dbReference type="RefSeq" id="XP_015174987.1"/>
    </source>
</evidence>
<dbReference type="Proteomes" id="UP000694924">
    <property type="component" value="Unplaced"/>
</dbReference>
<evidence type="ECO:0000313" key="3">
    <source>
        <dbReference type="Proteomes" id="UP000694924"/>
    </source>
</evidence>
<evidence type="ECO:0000256" key="1">
    <source>
        <dbReference type="SAM" id="MobiDB-lite"/>
    </source>
</evidence>
<dbReference type="RefSeq" id="XP_015174987.1">
    <property type="nucleotide sequence ID" value="XM_015319501.1"/>
</dbReference>
<keyword evidence="3" id="KW-1185">Reference proteome</keyword>
<dbReference type="GeneID" id="107065609"/>
<reference evidence="4" key="1">
    <citation type="submission" date="2025-08" db="UniProtKB">
        <authorList>
            <consortium name="RefSeq"/>
        </authorList>
    </citation>
    <scope>IDENTIFICATION</scope>
    <source>
        <tissue evidence="4">Whole body</tissue>
    </source>
</reference>
<sequence length="313" mass="38281">MIFVRNVLLLIFIRHCVCSYYDVGDQLSISGLEKGKLQQVHLNKKQSSNQDNSLYDKDLSTNHEKKENVAHYNEQDKSREGFDKDRHSSGHVEITKESDNSFQKHGTGYYKKGFHNTGFSNSYHKDEAGNKTSFYEDSDDEKGHKSFDKNGDYYENNLKDHFRDGLHNASFKEKNKAKHGNYDNGQRYDDLRARYDEFQNNRRYDDERKYFHDDVGRYDDRNRHYLRDYDYKHNPYFYQNYRFNIHPKYYYENPNHIGILRHYRNYYPYFLNRKIYYPYEDYFDGLYSRHYDIDLKNNRFWNGHSPYHGRYYH</sequence>
<evidence type="ECO:0000256" key="2">
    <source>
        <dbReference type="SAM" id="SignalP"/>
    </source>
</evidence>
<accession>A0ABM1I450</accession>
<protein>
    <submittedName>
        <fullName evidence="4">Uncharacterized protein LOC107065609 isoform X1</fullName>
    </submittedName>
</protein>
<feature type="chain" id="PRO_5047084858" evidence="2">
    <location>
        <begin position="19"/>
        <end position="313"/>
    </location>
</feature>
<name>A0ABM1I450_POLDO</name>
<keyword evidence="2" id="KW-0732">Signal</keyword>
<feature type="region of interest" description="Disordered" evidence="1">
    <location>
        <begin position="41"/>
        <end position="102"/>
    </location>
</feature>